<dbReference type="AlphaFoldDB" id="A0A2H0FLA6"/>
<accession>A0A2H0FLA6</accession>
<comment type="caution">
    <text evidence="2">The sequence shown here is derived from an EMBL/GenBank/DDBJ whole genome shotgun (WGS) entry which is preliminary data.</text>
</comment>
<evidence type="ECO:0000313" key="3">
    <source>
        <dbReference type="Proteomes" id="UP000230778"/>
    </source>
</evidence>
<gene>
    <name evidence="2" type="ORF">COW72_00330</name>
</gene>
<reference evidence="2 3" key="1">
    <citation type="submission" date="2017-09" db="EMBL/GenBank/DDBJ databases">
        <title>Depth-based differentiation of microbial function through sediment-hosted aquifers and enrichment of novel symbionts in the deep terrestrial subsurface.</title>
        <authorList>
            <person name="Probst A.J."/>
            <person name="Ladd B."/>
            <person name="Jarett J.K."/>
            <person name="Geller-Mcgrath D.E."/>
            <person name="Sieber C.M."/>
            <person name="Emerson J.B."/>
            <person name="Anantharaman K."/>
            <person name="Thomas B.C."/>
            <person name="Malmstrom R."/>
            <person name="Stieglmeier M."/>
            <person name="Klingl A."/>
            <person name="Woyke T."/>
            <person name="Ryan C.M."/>
            <person name="Banfield J.F."/>
        </authorList>
    </citation>
    <scope>NUCLEOTIDE SEQUENCE [LARGE SCALE GENOMIC DNA]</scope>
    <source>
        <strain evidence="2">CG18_big_fil_WC_8_21_14_2_50_37_10</strain>
    </source>
</reference>
<dbReference type="Pfam" id="PF01541">
    <property type="entry name" value="GIY-YIG"/>
    <property type="match status" value="1"/>
</dbReference>
<evidence type="ECO:0000259" key="1">
    <source>
        <dbReference type="PROSITE" id="PS50164"/>
    </source>
</evidence>
<sequence length="101" mass="12395">MFYYVYVLQSRVVKQSSTTRQSRKNNGLYIGYTTDLRKRLGEHNRGLVFSTKPYRPWQLIHYEAYLNEKDAKRREEYLKTNQGSRLLKRMLKEYFYQNKNK</sequence>
<dbReference type="EMBL" id="PCUC01000018">
    <property type="protein sequence ID" value="PIQ07433.1"/>
    <property type="molecule type" value="Genomic_DNA"/>
</dbReference>
<dbReference type="PROSITE" id="PS50164">
    <property type="entry name" value="GIY_YIG"/>
    <property type="match status" value="1"/>
</dbReference>
<dbReference type="Gene3D" id="3.40.1440.10">
    <property type="entry name" value="GIY-YIG endonuclease"/>
    <property type="match status" value="1"/>
</dbReference>
<protein>
    <submittedName>
        <fullName evidence="2">Excinuclease ABC subunit C</fullName>
    </submittedName>
</protein>
<dbReference type="Proteomes" id="UP000230778">
    <property type="component" value="Unassembled WGS sequence"/>
</dbReference>
<name>A0A2H0FLA6_9BACT</name>
<dbReference type="SUPFAM" id="SSF82771">
    <property type="entry name" value="GIY-YIG endonuclease"/>
    <property type="match status" value="1"/>
</dbReference>
<dbReference type="InterPro" id="IPR000305">
    <property type="entry name" value="GIY-YIG_endonuc"/>
</dbReference>
<organism evidence="2 3">
    <name type="scientific">Candidatus Nealsonbacteria bacterium CG18_big_fil_WC_8_21_14_2_50_37_10</name>
    <dbReference type="NCBI Taxonomy" id="1974717"/>
    <lineage>
        <taxon>Bacteria</taxon>
        <taxon>Candidatus Nealsoniibacteriota</taxon>
    </lineage>
</organism>
<evidence type="ECO:0000313" key="2">
    <source>
        <dbReference type="EMBL" id="PIQ07433.1"/>
    </source>
</evidence>
<proteinExistence type="predicted"/>
<dbReference type="InterPro" id="IPR035901">
    <property type="entry name" value="GIY-YIG_endonuc_sf"/>
</dbReference>
<feature type="domain" description="GIY-YIG" evidence="1">
    <location>
        <begin position="1"/>
        <end position="88"/>
    </location>
</feature>